<evidence type="ECO:0000313" key="2">
    <source>
        <dbReference type="Proteomes" id="UP000652761"/>
    </source>
</evidence>
<sequence>MFKIPKLLNCHRNMYIPQTTNTQSTFLKRLLNGPPCNPVTTLSAISTTSEKCSRGFLNLVKPKSIAFFHHLYATLDLPLPFSWPGKFELEGSEVADDDVDASDAVQRVLESAAPADAVLVDEAKRSLFSG</sequence>
<gene>
    <name evidence="1" type="ORF">Taro_043886</name>
</gene>
<name>A0A843WSI5_COLES</name>
<dbReference type="AlphaFoldDB" id="A0A843WSI5"/>
<accession>A0A843WSI5</accession>
<protein>
    <submittedName>
        <fullName evidence="1">Uncharacterized protein</fullName>
    </submittedName>
</protein>
<reference evidence="1" key="1">
    <citation type="submission" date="2017-07" db="EMBL/GenBank/DDBJ databases">
        <title>Taro Niue Genome Assembly and Annotation.</title>
        <authorList>
            <person name="Atibalentja N."/>
            <person name="Keating K."/>
            <person name="Fields C.J."/>
        </authorList>
    </citation>
    <scope>NUCLEOTIDE SEQUENCE</scope>
    <source>
        <strain evidence="1">Niue_2</strain>
        <tissue evidence="1">Leaf</tissue>
    </source>
</reference>
<dbReference type="EMBL" id="NMUH01004837">
    <property type="protein sequence ID" value="MQM10987.1"/>
    <property type="molecule type" value="Genomic_DNA"/>
</dbReference>
<keyword evidence="2" id="KW-1185">Reference proteome</keyword>
<evidence type="ECO:0000313" key="1">
    <source>
        <dbReference type="EMBL" id="MQM10987.1"/>
    </source>
</evidence>
<dbReference type="Proteomes" id="UP000652761">
    <property type="component" value="Unassembled WGS sequence"/>
</dbReference>
<organism evidence="1 2">
    <name type="scientific">Colocasia esculenta</name>
    <name type="common">Wild taro</name>
    <name type="synonym">Arum esculentum</name>
    <dbReference type="NCBI Taxonomy" id="4460"/>
    <lineage>
        <taxon>Eukaryota</taxon>
        <taxon>Viridiplantae</taxon>
        <taxon>Streptophyta</taxon>
        <taxon>Embryophyta</taxon>
        <taxon>Tracheophyta</taxon>
        <taxon>Spermatophyta</taxon>
        <taxon>Magnoliopsida</taxon>
        <taxon>Liliopsida</taxon>
        <taxon>Araceae</taxon>
        <taxon>Aroideae</taxon>
        <taxon>Colocasieae</taxon>
        <taxon>Colocasia</taxon>
    </lineage>
</organism>
<comment type="caution">
    <text evidence="1">The sequence shown here is derived from an EMBL/GenBank/DDBJ whole genome shotgun (WGS) entry which is preliminary data.</text>
</comment>
<proteinExistence type="predicted"/>